<dbReference type="SUPFAM" id="SSF51161">
    <property type="entry name" value="Trimeric LpxA-like enzymes"/>
    <property type="match status" value="1"/>
</dbReference>
<evidence type="ECO:0000313" key="1">
    <source>
        <dbReference type="EMBL" id="MBM6577669.1"/>
    </source>
</evidence>
<dbReference type="RefSeq" id="WP_204199772.1">
    <property type="nucleotide sequence ID" value="NZ_JAFEMC010000004.1"/>
</dbReference>
<dbReference type="CDD" id="cd04647">
    <property type="entry name" value="LbH_MAT_like"/>
    <property type="match status" value="1"/>
</dbReference>
<keyword evidence="2" id="KW-1185">Reference proteome</keyword>
<dbReference type="Proteomes" id="UP000763641">
    <property type="component" value="Unassembled WGS sequence"/>
</dbReference>
<dbReference type="GO" id="GO:0016746">
    <property type="term" value="F:acyltransferase activity"/>
    <property type="evidence" value="ECO:0007669"/>
    <property type="project" value="UniProtKB-KW"/>
</dbReference>
<dbReference type="PANTHER" id="PTHR23416">
    <property type="entry name" value="SIALIC ACID SYNTHASE-RELATED"/>
    <property type="match status" value="1"/>
</dbReference>
<protein>
    <submittedName>
        <fullName evidence="1">Acyltransferase</fullName>
    </submittedName>
</protein>
<accession>A0ABS2D9Q3</accession>
<organism evidence="1 2">
    <name type="scientific">Sphingomonas longa</name>
    <dbReference type="NCBI Taxonomy" id="2778730"/>
    <lineage>
        <taxon>Bacteria</taxon>
        <taxon>Pseudomonadati</taxon>
        <taxon>Pseudomonadota</taxon>
        <taxon>Alphaproteobacteria</taxon>
        <taxon>Sphingomonadales</taxon>
        <taxon>Sphingomonadaceae</taxon>
        <taxon>Sphingomonas</taxon>
    </lineage>
</organism>
<dbReference type="InterPro" id="IPR011004">
    <property type="entry name" value="Trimer_LpxA-like_sf"/>
</dbReference>
<dbReference type="Pfam" id="PF14602">
    <property type="entry name" value="Hexapep_2"/>
    <property type="match status" value="1"/>
</dbReference>
<dbReference type="EMBL" id="JAFEMC010000004">
    <property type="protein sequence ID" value="MBM6577669.1"/>
    <property type="molecule type" value="Genomic_DNA"/>
</dbReference>
<evidence type="ECO:0000313" key="2">
    <source>
        <dbReference type="Proteomes" id="UP000763641"/>
    </source>
</evidence>
<dbReference type="InterPro" id="IPR001451">
    <property type="entry name" value="Hexapep"/>
</dbReference>
<gene>
    <name evidence="1" type="ORF">ILT43_14905</name>
</gene>
<dbReference type="PANTHER" id="PTHR23416:SF78">
    <property type="entry name" value="LIPOPOLYSACCHARIDE BIOSYNTHESIS O-ACETYL TRANSFERASE WBBJ-RELATED"/>
    <property type="match status" value="1"/>
</dbReference>
<dbReference type="Gene3D" id="2.160.10.10">
    <property type="entry name" value="Hexapeptide repeat proteins"/>
    <property type="match status" value="1"/>
</dbReference>
<dbReference type="InterPro" id="IPR051159">
    <property type="entry name" value="Hexapeptide_acetyltransf"/>
</dbReference>
<proteinExistence type="predicted"/>
<reference evidence="1 2" key="1">
    <citation type="submission" date="2020-12" db="EMBL/GenBank/DDBJ databases">
        <title>Sphingomonas sp.</title>
        <authorList>
            <person name="Kim M.K."/>
        </authorList>
    </citation>
    <scope>NUCLEOTIDE SEQUENCE [LARGE SCALE GENOMIC DNA]</scope>
    <source>
        <strain evidence="1 2">BT552</strain>
    </source>
</reference>
<keyword evidence="1" id="KW-0012">Acyltransferase</keyword>
<name>A0ABS2D9Q3_9SPHN</name>
<sequence>MTIAENATLSLGSGYINGDASISCFLNVRIGHGVAIGPELMLIDDDRHQLSGTSTSAGPINIGDHVWLGSRVTILKGTTIGDGAVVAAGSVVTRDVPAGELWGGVPARFIRAVA</sequence>
<keyword evidence="1" id="KW-0808">Transferase</keyword>
<comment type="caution">
    <text evidence="1">The sequence shown here is derived from an EMBL/GenBank/DDBJ whole genome shotgun (WGS) entry which is preliminary data.</text>
</comment>